<gene>
    <name evidence="3" type="ORF">DYP60_12535</name>
</gene>
<comment type="caution">
    <text evidence="3">The sequence shown here is derived from an EMBL/GenBank/DDBJ whole genome shotgun (WGS) entry which is preliminary data.</text>
</comment>
<dbReference type="SUPFAM" id="SSF52540">
    <property type="entry name" value="P-loop containing nucleoside triphosphate hydrolases"/>
    <property type="match status" value="1"/>
</dbReference>
<proteinExistence type="predicted"/>
<evidence type="ECO:0000259" key="1">
    <source>
        <dbReference type="Pfam" id="PF13173"/>
    </source>
</evidence>
<organism evidence="3 4">
    <name type="scientific">Sphaerochaeta halotolerans</name>
    <dbReference type="NCBI Taxonomy" id="2293840"/>
    <lineage>
        <taxon>Bacteria</taxon>
        <taxon>Pseudomonadati</taxon>
        <taxon>Spirochaetota</taxon>
        <taxon>Spirochaetia</taxon>
        <taxon>Spirochaetales</taxon>
        <taxon>Sphaerochaetaceae</taxon>
        <taxon>Sphaerochaeta</taxon>
    </lineage>
</organism>
<feature type="domain" description="AAA" evidence="1">
    <location>
        <begin position="21"/>
        <end position="141"/>
    </location>
</feature>
<dbReference type="Pfam" id="PF13173">
    <property type="entry name" value="AAA_14"/>
    <property type="match status" value="1"/>
</dbReference>
<feature type="domain" description="DUF4143" evidence="2">
    <location>
        <begin position="182"/>
        <end position="332"/>
    </location>
</feature>
<reference evidence="4" key="1">
    <citation type="submission" date="2018-08" db="EMBL/GenBank/DDBJ databases">
        <authorList>
            <person name="Grouzdev D.S."/>
            <person name="Krutkina M.S."/>
        </authorList>
    </citation>
    <scope>NUCLEOTIDE SEQUENCE [LARGE SCALE GENOMIC DNA]</scope>
    <source>
        <strain evidence="4">4-11</strain>
    </source>
</reference>
<dbReference type="GO" id="GO:0005524">
    <property type="term" value="F:ATP binding"/>
    <property type="evidence" value="ECO:0007669"/>
    <property type="project" value="UniProtKB-KW"/>
</dbReference>
<dbReference type="InterPro" id="IPR025420">
    <property type="entry name" value="DUF4143"/>
</dbReference>
<name>A0A372MDL1_9SPIR</name>
<reference evidence="3 4" key="2">
    <citation type="submission" date="2018-09" db="EMBL/GenBank/DDBJ databases">
        <title>Genome of Sphaerochaeta halotolerans strain 4-11.</title>
        <authorList>
            <person name="Nazina T.N."/>
            <person name="Sokolova D.S."/>
        </authorList>
    </citation>
    <scope>NUCLEOTIDE SEQUENCE [LARGE SCALE GENOMIC DNA]</scope>
    <source>
        <strain evidence="3 4">4-11</strain>
    </source>
</reference>
<dbReference type="PANTHER" id="PTHR43566:SF2">
    <property type="entry name" value="DUF4143 DOMAIN-CONTAINING PROTEIN"/>
    <property type="match status" value="1"/>
</dbReference>
<protein>
    <submittedName>
        <fullName evidence="3">ATP-binding protein</fullName>
    </submittedName>
</protein>
<dbReference type="PANTHER" id="PTHR43566">
    <property type="entry name" value="CONSERVED PROTEIN"/>
    <property type="match status" value="1"/>
</dbReference>
<keyword evidence="4" id="KW-1185">Reference proteome</keyword>
<dbReference type="InterPro" id="IPR027417">
    <property type="entry name" value="P-loop_NTPase"/>
</dbReference>
<evidence type="ECO:0000313" key="3">
    <source>
        <dbReference type="EMBL" id="RFU93885.1"/>
    </source>
</evidence>
<dbReference type="RefSeq" id="WP_117331357.1">
    <property type="nucleotide sequence ID" value="NZ_QUWK01000016.1"/>
</dbReference>
<dbReference type="Pfam" id="PF13635">
    <property type="entry name" value="DUF4143"/>
    <property type="match status" value="1"/>
</dbReference>
<dbReference type="EMBL" id="QUWK01000016">
    <property type="protein sequence ID" value="RFU93885.1"/>
    <property type="molecule type" value="Genomic_DNA"/>
</dbReference>
<evidence type="ECO:0000313" key="4">
    <source>
        <dbReference type="Proteomes" id="UP000264002"/>
    </source>
</evidence>
<keyword evidence="3" id="KW-0547">Nucleotide-binding</keyword>
<keyword evidence="3" id="KW-0067">ATP-binding</keyword>
<accession>A0A372MDL1</accession>
<dbReference type="AlphaFoldDB" id="A0A372MDL1"/>
<dbReference type="Proteomes" id="UP000264002">
    <property type="component" value="Unassembled WGS sequence"/>
</dbReference>
<evidence type="ECO:0000259" key="2">
    <source>
        <dbReference type="Pfam" id="PF13635"/>
    </source>
</evidence>
<sequence>MKRDAYIKRTLRLNERLATKSQFLLGPRMTGKTTYIRNELQDRVSLSWNLLDGRLRMRVLSDPGILKEEIEARDLHDCLVVIDEIQKAPLLLEEVQFLIEERNIRFLLIGSSARKLRSGGVNLLGGRAGHITMHPLVFPEIQDTNYTLERIFQSGLLPSAFCSEHPDEELNDYVALYLNEEIQAEGVTRKLPQFSRFLEVAALSNTQMLNFTNIASDVGVSRQAVTGWYQVLVDTLIGYELPSFTNGKKRKTYGMPKFYFFDLGVARALQNVPVPTSIQTEYGAFFEHYVFMELRSYLDYIQSKEVLSYWRTTSNFEVDFVLGENVAIETKTTKKADSKDYRGLKAFMEEGICDRYILVCCEERPRKLENGIEVMPWKYFLQLLWDGKIV</sequence>
<dbReference type="InterPro" id="IPR041682">
    <property type="entry name" value="AAA_14"/>
</dbReference>